<organism evidence="5 6">
    <name type="scientific">Naegleria lovaniensis</name>
    <name type="common">Amoeba</name>
    <dbReference type="NCBI Taxonomy" id="51637"/>
    <lineage>
        <taxon>Eukaryota</taxon>
        <taxon>Discoba</taxon>
        <taxon>Heterolobosea</taxon>
        <taxon>Tetramitia</taxon>
        <taxon>Eutetramitia</taxon>
        <taxon>Vahlkampfiidae</taxon>
        <taxon>Naegleria</taxon>
    </lineage>
</organism>
<evidence type="ECO:0000313" key="5">
    <source>
        <dbReference type="EMBL" id="KAG2378831.1"/>
    </source>
</evidence>
<dbReference type="Gene3D" id="1.10.1520.10">
    <property type="entry name" value="Ribonuclease III domain"/>
    <property type="match status" value="1"/>
</dbReference>
<evidence type="ECO:0000259" key="4">
    <source>
        <dbReference type="PROSITE" id="PS50142"/>
    </source>
</evidence>
<dbReference type="Pfam" id="PF14622">
    <property type="entry name" value="Ribonucleas_3_3"/>
    <property type="match status" value="1"/>
</dbReference>
<keyword evidence="6" id="KW-1185">Reference proteome</keyword>
<dbReference type="GO" id="GO:0006396">
    <property type="term" value="P:RNA processing"/>
    <property type="evidence" value="ECO:0007669"/>
    <property type="project" value="InterPro"/>
</dbReference>
<feature type="domain" description="RNase III" evidence="4">
    <location>
        <begin position="96"/>
        <end position="238"/>
    </location>
</feature>
<reference evidence="5 6" key="1">
    <citation type="journal article" date="2018" name="BMC Genomics">
        <title>The genome of Naegleria lovaniensis, the basis for a comparative approach to unravel pathogenicity factors of the human pathogenic amoeba N. fowleri.</title>
        <authorList>
            <person name="Liechti N."/>
            <person name="Schurch N."/>
            <person name="Bruggmann R."/>
            <person name="Wittwer M."/>
        </authorList>
    </citation>
    <scope>NUCLEOTIDE SEQUENCE [LARGE SCALE GENOMIC DNA]</scope>
    <source>
        <strain evidence="5 6">ATCC 30569</strain>
    </source>
</reference>
<dbReference type="AlphaFoldDB" id="A0AA88GLU1"/>
<dbReference type="InterPro" id="IPR000999">
    <property type="entry name" value="RNase_III_dom"/>
</dbReference>
<feature type="domain" description="DRBM" evidence="3">
    <location>
        <begin position="265"/>
        <end position="336"/>
    </location>
</feature>
<comment type="caution">
    <text evidence="5">The sequence shown here is derived from an EMBL/GenBank/DDBJ whole genome shotgun (WGS) entry which is preliminary data.</text>
</comment>
<dbReference type="GO" id="GO:0003723">
    <property type="term" value="F:RNA binding"/>
    <property type="evidence" value="ECO:0007669"/>
    <property type="project" value="UniProtKB-UniRule"/>
</dbReference>
<dbReference type="RefSeq" id="XP_044546093.1">
    <property type="nucleotide sequence ID" value="XM_044698003.1"/>
</dbReference>
<dbReference type="CDD" id="cd00593">
    <property type="entry name" value="RIBOc"/>
    <property type="match status" value="1"/>
</dbReference>
<dbReference type="InterPro" id="IPR036389">
    <property type="entry name" value="RNase_III_sf"/>
</dbReference>
<dbReference type="InterPro" id="IPR014720">
    <property type="entry name" value="dsRBD_dom"/>
</dbReference>
<dbReference type="Pfam" id="PF00035">
    <property type="entry name" value="dsrm"/>
    <property type="match status" value="1"/>
</dbReference>
<evidence type="ECO:0000256" key="2">
    <source>
        <dbReference type="PROSITE-ProRule" id="PRU00266"/>
    </source>
</evidence>
<dbReference type="GO" id="GO:0004525">
    <property type="term" value="F:ribonuclease III activity"/>
    <property type="evidence" value="ECO:0007669"/>
    <property type="project" value="InterPro"/>
</dbReference>
<dbReference type="PROSITE" id="PS50137">
    <property type="entry name" value="DS_RBD"/>
    <property type="match status" value="1"/>
</dbReference>
<dbReference type="GeneID" id="68100433"/>
<evidence type="ECO:0000313" key="6">
    <source>
        <dbReference type="Proteomes" id="UP000816034"/>
    </source>
</evidence>
<dbReference type="PROSITE" id="PS50142">
    <property type="entry name" value="RNASE_3_2"/>
    <property type="match status" value="1"/>
</dbReference>
<sequence>MMKISLSNTKKHSALWMNHLMNIHTHHYGGKRELMSTLRNLNIWKDHKSHDLSKNFFKHTIGPDTSTNHQTVVECSRRNFSQNLACKRNNVVIDSFRNICKEFEIPLPLENTNLLKAVLQTDGTTSEAHRLNFIGRNVTSLCIADYLFAHFPNLSQDHLTLATQEFLKKRTIVEVAKGIKLDNLLKGNFSNIEFSAIDPELDADDERKGDLNIERNNLDSLLVFSVFRIVAAIFDQCGILEARKFVVKHIVSKSVDITGMLHSFDPRLQLTQMVQTGEMHDHAHKIIQFKEVGKDEKKFVTVHVLADGEVIGEGVGQTKKIAEQKAAQDALNKWFSFYHGAPTPLQKFKA</sequence>
<gene>
    <name evidence="5" type="ORF">C9374_007979</name>
</gene>
<name>A0AA88GLU1_NAELO</name>
<evidence type="ECO:0000256" key="1">
    <source>
        <dbReference type="ARBA" id="ARBA00022884"/>
    </source>
</evidence>
<proteinExistence type="predicted"/>
<protein>
    <submittedName>
        <fullName evidence="5">Uncharacterized protein</fullName>
    </submittedName>
</protein>
<dbReference type="SUPFAM" id="SSF54768">
    <property type="entry name" value="dsRNA-binding domain-like"/>
    <property type="match status" value="1"/>
</dbReference>
<evidence type="ECO:0000259" key="3">
    <source>
        <dbReference type="PROSITE" id="PS50137"/>
    </source>
</evidence>
<dbReference type="EMBL" id="PYSW02000031">
    <property type="protein sequence ID" value="KAG2378831.1"/>
    <property type="molecule type" value="Genomic_DNA"/>
</dbReference>
<keyword evidence="1 2" id="KW-0694">RNA-binding</keyword>
<accession>A0AA88GLU1</accession>
<dbReference type="SUPFAM" id="SSF69065">
    <property type="entry name" value="RNase III domain-like"/>
    <property type="match status" value="1"/>
</dbReference>
<dbReference type="Gene3D" id="3.30.160.20">
    <property type="match status" value="1"/>
</dbReference>
<dbReference type="Proteomes" id="UP000816034">
    <property type="component" value="Unassembled WGS sequence"/>
</dbReference>
<dbReference type="CDD" id="cd10845">
    <property type="entry name" value="DSRM_RNAse_III_family"/>
    <property type="match status" value="1"/>
</dbReference>